<dbReference type="Proteomes" id="UP001374584">
    <property type="component" value="Unassembled WGS sequence"/>
</dbReference>
<reference evidence="3 4" key="1">
    <citation type="submission" date="2024-01" db="EMBL/GenBank/DDBJ databases">
        <title>The genomes of 5 underutilized Papilionoideae crops provide insights into root nodulation and disease resistanc.</title>
        <authorList>
            <person name="Jiang F."/>
        </authorList>
    </citation>
    <scope>NUCLEOTIDE SEQUENCE [LARGE SCALE GENOMIC DNA]</scope>
    <source>
        <strain evidence="3">JINMINGXINNONG_FW02</strain>
        <tissue evidence="3">Leaves</tissue>
    </source>
</reference>
<evidence type="ECO:0000256" key="2">
    <source>
        <dbReference type="SAM" id="SignalP"/>
    </source>
</evidence>
<accession>A0AAN9QEB6</accession>
<keyword evidence="4" id="KW-1185">Reference proteome</keyword>
<evidence type="ECO:0000313" key="3">
    <source>
        <dbReference type="EMBL" id="KAK7331956.1"/>
    </source>
</evidence>
<evidence type="ECO:0000256" key="1">
    <source>
        <dbReference type="SAM" id="MobiDB-lite"/>
    </source>
</evidence>
<evidence type="ECO:0000313" key="4">
    <source>
        <dbReference type="Proteomes" id="UP001374584"/>
    </source>
</evidence>
<feature type="compositionally biased region" description="Low complexity" evidence="1">
    <location>
        <begin position="74"/>
        <end position="98"/>
    </location>
</feature>
<keyword evidence="2" id="KW-0732">Signal</keyword>
<name>A0AAN9QEB6_PHACN</name>
<gene>
    <name evidence="3" type="ORF">VNO80_28701</name>
</gene>
<dbReference type="EMBL" id="JAYMYR010000011">
    <property type="protein sequence ID" value="KAK7331956.1"/>
    <property type="molecule type" value="Genomic_DNA"/>
</dbReference>
<proteinExistence type="predicted"/>
<feature type="chain" id="PRO_5042978146" evidence="2">
    <location>
        <begin position="24"/>
        <end position="155"/>
    </location>
</feature>
<feature type="region of interest" description="Disordered" evidence="1">
    <location>
        <begin position="71"/>
        <end position="98"/>
    </location>
</feature>
<protein>
    <submittedName>
        <fullName evidence="3">Uncharacterized protein</fullName>
    </submittedName>
</protein>
<comment type="caution">
    <text evidence="3">The sequence shown here is derived from an EMBL/GenBank/DDBJ whole genome shotgun (WGS) entry which is preliminary data.</text>
</comment>
<dbReference type="AlphaFoldDB" id="A0AAN9QEB6"/>
<sequence length="155" mass="17303">MLRMTALHIHWTRSLLVAGLVSSIQNHQPKPPSSPNRVEHYLIIPADKLISNGQLRPQALAIQTNQILITNPPSSSSSLQATHSSSKMSGGKTGSNMKCNEHNKARKHIHKKRPEIRTLFGQKMKSLLSPCQQCWTVEQGAVKAQTIPRENLKIY</sequence>
<organism evidence="3 4">
    <name type="scientific">Phaseolus coccineus</name>
    <name type="common">Scarlet runner bean</name>
    <name type="synonym">Phaseolus multiflorus</name>
    <dbReference type="NCBI Taxonomy" id="3886"/>
    <lineage>
        <taxon>Eukaryota</taxon>
        <taxon>Viridiplantae</taxon>
        <taxon>Streptophyta</taxon>
        <taxon>Embryophyta</taxon>
        <taxon>Tracheophyta</taxon>
        <taxon>Spermatophyta</taxon>
        <taxon>Magnoliopsida</taxon>
        <taxon>eudicotyledons</taxon>
        <taxon>Gunneridae</taxon>
        <taxon>Pentapetalae</taxon>
        <taxon>rosids</taxon>
        <taxon>fabids</taxon>
        <taxon>Fabales</taxon>
        <taxon>Fabaceae</taxon>
        <taxon>Papilionoideae</taxon>
        <taxon>50 kb inversion clade</taxon>
        <taxon>NPAAA clade</taxon>
        <taxon>indigoferoid/millettioid clade</taxon>
        <taxon>Phaseoleae</taxon>
        <taxon>Phaseolus</taxon>
    </lineage>
</organism>
<feature type="signal peptide" evidence="2">
    <location>
        <begin position="1"/>
        <end position="23"/>
    </location>
</feature>